<gene>
    <name evidence="6" type="ORF">GV64_06520</name>
</gene>
<dbReference type="InterPro" id="IPR050109">
    <property type="entry name" value="HTH-type_TetR-like_transc_reg"/>
</dbReference>
<protein>
    <recommendedName>
        <fullName evidence="5">HTH tetR-type domain-containing protein</fullName>
    </recommendedName>
</protein>
<dbReference type="AlphaFoldDB" id="A0A081K8F8"/>
<dbReference type="STRING" id="305900.GV64_06520"/>
<dbReference type="Proteomes" id="UP000027997">
    <property type="component" value="Unassembled WGS sequence"/>
</dbReference>
<reference evidence="6 7" key="1">
    <citation type="submission" date="2014-06" db="EMBL/GenBank/DDBJ databases">
        <title>Whole Genome Sequences of Three Symbiotic Endozoicomonas Bacteria.</title>
        <authorList>
            <person name="Neave M.J."/>
            <person name="Apprill A."/>
            <person name="Voolstra C.R."/>
        </authorList>
    </citation>
    <scope>NUCLEOTIDE SEQUENCE [LARGE SCALE GENOMIC DNA]</scope>
    <source>
        <strain evidence="6 7">DSM 22380</strain>
    </source>
</reference>
<dbReference type="SUPFAM" id="SSF48498">
    <property type="entry name" value="Tetracyclin repressor-like, C-terminal domain"/>
    <property type="match status" value="1"/>
</dbReference>
<dbReference type="InterPro" id="IPR013570">
    <property type="entry name" value="Tscrpt_reg_YsiA_C"/>
</dbReference>
<keyword evidence="2 4" id="KW-0238">DNA-binding</keyword>
<dbReference type="Gene3D" id="1.10.10.60">
    <property type="entry name" value="Homeodomain-like"/>
    <property type="match status" value="1"/>
</dbReference>
<keyword evidence="1" id="KW-0805">Transcription regulation</keyword>
<evidence type="ECO:0000313" key="7">
    <source>
        <dbReference type="Proteomes" id="UP000027997"/>
    </source>
</evidence>
<sequence>MPTPVKTVRKKVVRQSREARVRDILHAAREVFEARGYEKATVAEIASRVGIVEGTVFSYFPSKRVLVLKVMEQFYHQITQQIEEGIQGVNGTRERFYFVIWNHLNIMTQNRALCGVILNESRGVDHELSQQVRALNRRYTEVVTNITKEGIALGELKQDVSITLVRNTLFGTLEHYLWGIYLDSQDSETPQLDIRQISQQITQLIFDGISNTNPRLKDNAVKNEVSELIQKLNTLL</sequence>
<evidence type="ECO:0000313" key="6">
    <source>
        <dbReference type="EMBL" id="KEI70434.1"/>
    </source>
</evidence>
<dbReference type="Pfam" id="PF08359">
    <property type="entry name" value="TetR_C_4"/>
    <property type="match status" value="1"/>
</dbReference>
<organism evidence="6 7">
    <name type="scientific">Endozoicomonas elysicola</name>
    <dbReference type="NCBI Taxonomy" id="305900"/>
    <lineage>
        <taxon>Bacteria</taxon>
        <taxon>Pseudomonadati</taxon>
        <taxon>Pseudomonadota</taxon>
        <taxon>Gammaproteobacteria</taxon>
        <taxon>Oceanospirillales</taxon>
        <taxon>Endozoicomonadaceae</taxon>
        <taxon>Endozoicomonas</taxon>
    </lineage>
</organism>
<evidence type="ECO:0000256" key="2">
    <source>
        <dbReference type="ARBA" id="ARBA00023125"/>
    </source>
</evidence>
<evidence type="ECO:0000256" key="3">
    <source>
        <dbReference type="ARBA" id="ARBA00023163"/>
    </source>
</evidence>
<dbReference type="Pfam" id="PF00440">
    <property type="entry name" value="TetR_N"/>
    <property type="match status" value="1"/>
</dbReference>
<keyword evidence="7" id="KW-1185">Reference proteome</keyword>
<dbReference type="PROSITE" id="PS50977">
    <property type="entry name" value="HTH_TETR_2"/>
    <property type="match status" value="1"/>
</dbReference>
<keyword evidence="3" id="KW-0804">Transcription</keyword>
<dbReference type="PRINTS" id="PR00455">
    <property type="entry name" value="HTHTETR"/>
</dbReference>
<dbReference type="eggNOG" id="COG1309">
    <property type="taxonomic scope" value="Bacteria"/>
</dbReference>
<dbReference type="InterPro" id="IPR009057">
    <property type="entry name" value="Homeodomain-like_sf"/>
</dbReference>
<accession>A0A081K8F8</accession>
<dbReference type="Gene3D" id="1.10.357.10">
    <property type="entry name" value="Tetracycline Repressor, domain 2"/>
    <property type="match status" value="1"/>
</dbReference>
<comment type="caution">
    <text evidence="6">The sequence shown here is derived from an EMBL/GenBank/DDBJ whole genome shotgun (WGS) entry which is preliminary data.</text>
</comment>
<dbReference type="GO" id="GO:0000976">
    <property type="term" value="F:transcription cis-regulatory region binding"/>
    <property type="evidence" value="ECO:0007669"/>
    <property type="project" value="TreeGrafter"/>
</dbReference>
<feature type="domain" description="HTH tetR-type" evidence="5">
    <location>
        <begin position="18"/>
        <end position="78"/>
    </location>
</feature>
<dbReference type="InterPro" id="IPR036271">
    <property type="entry name" value="Tet_transcr_reg_TetR-rel_C_sf"/>
</dbReference>
<name>A0A081K8F8_9GAMM</name>
<proteinExistence type="predicted"/>
<dbReference type="EMBL" id="JOJP01000001">
    <property type="protein sequence ID" value="KEI70434.1"/>
    <property type="molecule type" value="Genomic_DNA"/>
</dbReference>
<dbReference type="GO" id="GO:0003700">
    <property type="term" value="F:DNA-binding transcription factor activity"/>
    <property type="evidence" value="ECO:0007669"/>
    <property type="project" value="TreeGrafter"/>
</dbReference>
<dbReference type="SUPFAM" id="SSF46689">
    <property type="entry name" value="Homeodomain-like"/>
    <property type="match status" value="1"/>
</dbReference>
<evidence type="ECO:0000256" key="4">
    <source>
        <dbReference type="PROSITE-ProRule" id="PRU00335"/>
    </source>
</evidence>
<evidence type="ECO:0000259" key="5">
    <source>
        <dbReference type="PROSITE" id="PS50977"/>
    </source>
</evidence>
<evidence type="ECO:0000256" key="1">
    <source>
        <dbReference type="ARBA" id="ARBA00023015"/>
    </source>
</evidence>
<dbReference type="PANTHER" id="PTHR30055:SF234">
    <property type="entry name" value="HTH-TYPE TRANSCRIPTIONAL REGULATOR BETI"/>
    <property type="match status" value="1"/>
</dbReference>
<feature type="DNA-binding region" description="H-T-H motif" evidence="4">
    <location>
        <begin position="41"/>
        <end position="60"/>
    </location>
</feature>
<dbReference type="PANTHER" id="PTHR30055">
    <property type="entry name" value="HTH-TYPE TRANSCRIPTIONAL REGULATOR RUTR"/>
    <property type="match status" value="1"/>
</dbReference>
<dbReference type="RefSeq" id="WP_020580997.1">
    <property type="nucleotide sequence ID" value="NZ_JOJP01000001.1"/>
</dbReference>
<dbReference type="InterPro" id="IPR001647">
    <property type="entry name" value="HTH_TetR"/>
</dbReference>